<feature type="transmembrane region" description="Helical" evidence="2">
    <location>
        <begin position="12"/>
        <end position="32"/>
    </location>
</feature>
<accession>A0A1E8FFT1</accession>
<evidence type="ECO:0000256" key="1">
    <source>
        <dbReference type="SAM" id="Coils"/>
    </source>
</evidence>
<dbReference type="AlphaFoldDB" id="A0A1E8FFT1"/>
<keyword evidence="2" id="KW-0472">Membrane</keyword>
<proteinExistence type="predicted"/>
<reference evidence="3 4" key="1">
    <citation type="submission" date="2016-09" db="EMBL/GenBank/DDBJ databases">
        <title>Alteromonas lipolytica, a new species isolated from sea water.</title>
        <authorList>
            <person name="Wu Y.-H."/>
            <person name="Cheng H."/>
            <person name="Xu X.-W."/>
        </authorList>
    </citation>
    <scope>NUCLEOTIDE SEQUENCE [LARGE SCALE GENOMIC DNA]</scope>
    <source>
        <strain evidence="3 4">JW12</strain>
    </source>
</reference>
<comment type="caution">
    <text evidence="3">The sequence shown here is derived from an EMBL/GenBank/DDBJ whole genome shotgun (WGS) entry which is preliminary data.</text>
</comment>
<organism evidence="3 4">
    <name type="scientific">Alteromonas lipolytica</name>
    <dbReference type="NCBI Taxonomy" id="1856405"/>
    <lineage>
        <taxon>Bacteria</taxon>
        <taxon>Pseudomonadati</taxon>
        <taxon>Pseudomonadota</taxon>
        <taxon>Gammaproteobacteria</taxon>
        <taxon>Alteromonadales</taxon>
        <taxon>Alteromonadaceae</taxon>
        <taxon>Alteromonas/Salinimonas group</taxon>
        <taxon>Alteromonas</taxon>
    </lineage>
</organism>
<keyword evidence="1" id="KW-0175">Coiled coil</keyword>
<feature type="coiled-coil region" evidence="1">
    <location>
        <begin position="75"/>
        <end position="109"/>
    </location>
</feature>
<dbReference type="Proteomes" id="UP000176037">
    <property type="component" value="Unassembled WGS sequence"/>
</dbReference>
<protein>
    <recommendedName>
        <fullName evidence="5">Polysaccharide chain length determinant N-terminal domain-containing protein</fullName>
    </recommendedName>
</protein>
<gene>
    <name evidence="3" type="ORF">BFC17_14435</name>
</gene>
<keyword evidence="4" id="KW-1185">Reference proteome</keyword>
<evidence type="ECO:0000313" key="4">
    <source>
        <dbReference type="Proteomes" id="UP000176037"/>
    </source>
</evidence>
<keyword evidence="2" id="KW-0812">Transmembrane</keyword>
<keyword evidence="2" id="KW-1133">Transmembrane helix</keyword>
<evidence type="ECO:0000313" key="3">
    <source>
        <dbReference type="EMBL" id="OFI34774.1"/>
    </source>
</evidence>
<sequence>MFTVICKVLPFSIAAAMLVTLISMTFSPVYFLSASFPKEVFTAKMLSANALNVAEQNLFLPRITGFNLKQTTRLIRMVDAEHRIEKQQVKQLQAELNQLLLSRINAEQTSDTLTLNLRVKKSVAWPNEYRAFLAKGLEFAADFNKKEIAGYVTWKTDYLKPLYVFLTALFVACGFTYGLFVLKGKT</sequence>
<dbReference type="RefSeq" id="WP_070175692.1">
    <property type="nucleotide sequence ID" value="NZ_BMJR01000001.1"/>
</dbReference>
<dbReference type="OrthoDB" id="9846815at2"/>
<dbReference type="EMBL" id="MJIC01000010">
    <property type="protein sequence ID" value="OFI34774.1"/>
    <property type="molecule type" value="Genomic_DNA"/>
</dbReference>
<feature type="transmembrane region" description="Helical" evidence="2">
    <location>
        <begin position="162"/>
        <end position="182"/>
    </location>
</feature>
<name>A0A1E8FFT1_9ALTE</name>
<evidence type="ECO:0000256" key="2">
    <source>
        <dbReference type="SAM" id="Phobius"/>
    </source>
</evidence>
<evidence type="ECO:0008006" key="5">
    <source>
        <dbReference type="Google" id="ProtNLM"/>
    </source>
</evidence>